<gene>
    <name evidence="3" type="ORF">BDV27DRAFT_149124</name>
</gene>
<sequence>MASAAVPPSAAPEFASEERSLLIQRFSKAVGLNYVDSASHAMLWLSDLDFLRKRVEIIESAEEIRPMAKASLNNVQPSKDAIKAWLARRSKGNDSTRIEEQPGEPTEPTPTHVASQKTSRKRKSKGKSSSPRKLPRPTMSGSRSKRLKSAKDTASERDNGCCVITKMGEPIQICHIYPYPLGAKAKSERESFWSHLEIFWPPETIARWKKDIMGPDNTEVPQNLLCLSTIVHELWGSARLAFEPIEMSEDKTSLTMRFWWLPRREPFKQVPLVVAPSLPSDLKASSLNAKLWNCDTDEPIYSGQLVTMTTDDPEARPLPSFDLLHIQWVLNRVAAMCGATDVTDEELEDYFEGFSESEDMPVDRSLRPHANATSISPST</sequence>
<feature type="compositionally biased region" description="Low complexity" evidence="1">
    <location>
        <begin position="103"/>
        <end position="117"/>
    </location>
</feature>
<accession>A0A5N6ZRC9</accession>
<feature type="region of interest" description="Disordered" evidence="1">
    <location>
        <begin position="356"/>
        <end position="379"/>
    </location>
</feature>
<dbReference type="GeneID" id="43655448"/>
<feature type="compositionally biased region" description="Basic and acidic residues" evidence="1">
    <location>
        <begin position="91"/>
        <end position="100"/>
    </location>
</feature>
<feature type="domain" description="HNH nuclease" evidence="2">
    <location>
        <begin position="162"/>
        <end position="243"/>
    </location>
</feature>
<dbReference type="InterPro" id="IPR003615">
    <property type="entry name" value="HNH_nuc"/>
</dbReference>
<protein>
    <recommendedName>
        <fullName evidence="2">HNH nuclease domain-containing protein</fullName>
    </recommendedName>
</protein>
<evidence type="ECO:0000313" key="3">
    <source>
        <dbReference type="EMBL" id="KAE8359948.1"/>
    </source>
</evidence>
<evidence type="ECO:0000259" key="2">
    <source>
        <dbReference type="Pfam" id="PF13391"/>
    </source>
</evidence>
<organism evidence="3 4">
    <name type="scientific">Aspergillus caelatus</name>
    <dbReference type="NCBI Taxonomy" id="61420"/>
    <lineage>
        <taxon>Eukaryota</taxon>
        <taxon>Fungi</taxon>
        <taxon>Dikarya</taxon>
        <taxon>Ascomycota</taxon>
        <taxon>Pezizomycotina</taxon>
        <taxon>Eurotiomycetes</taxon>
        <taxon>Eurotiomycetidae</taxon>
        <taxon>Eurotiales</taxon>
        <taxon>Aspergillaceae</taxon>
        <taxon>Aspergillus</taxon>
        <taxon>Aspergillus subgen. Circumdati</taxon>
    </lineage>
</organism>
<dbReference type="RefSeq" id="XP_031923029.1">
    <property type="nucleotide sequence ID" value="XM_032071002.1"/>
</dbReference>
<dbReference type="Pfam" id="PF13391">
    <property type="entry name" value="HNH_2"/>
    <property type="match status" value="1"/>
</dbReference>
<dbReference type="AlphaFoldDB" id="A0A5N6ZRC9"/>
<reference evidence="3 4" key="1">
    <citation type="submission" date="2019-04" db="EMBL/GenBank/DDBJ databases">
        <title>Friends and foes A comparative genomics studyof 23 Aspergillus species from section Flavi.</title>
        <authorList>
            <consortium name="DOE Joint Genome Institute"/>
            <person name="Kjaerbolling I."/>
            <person name="Vesth T."/>
            <person name="Frisvad J.C."/>
            <person name="Nybo J.L."/>
            <person name="Theobald S."/>
            <person name="Kildgaard S."/>
            <person name="Isbrandt T."/>
            <person name="Kuo A."/>
            <person name="Sato A."/>
            <person name="Lyhne E.K."/>
            <person name="Kogle M.E."/>
            <person name="Wiebenga A."/>
            <person name="Kun R.S."/>
            <person name="Lubbers R.J."/>
            <person name="Makela M.R."/>
            <person name="Barry K."/>
            <person name="Chovatia M."/>
            <person name="Clum A."/>
            <person name="Daum C."/>
            <person name="Haridas S."/>
            <person name="He G."/>
            <person name="LaButti K."/>
            <person name="Lipzen A."/>
            <person name="Mondo S."/>
            <person name="Riley R."/>
            <person name="Salamov A."/>
            <person name="Simmons B.A."/>
            <person name="Magnuson J.K."/>
            <person name="Henrissat B."/>
            <person name="Mortensen U.H."/>
            <person name="Larsen T.O."/>
            <person name="Devries R.P."/>
            <person name="Grigoriev I.V."/>
            <person name="Machida M."/>
            <person name="Baker S.E."/>
            <person name="Andersen M.R."/>
        </authorList>
    </citation>
    <scope>NUCLEOTIDE SEQUENCE [LARGE SCALE GENOMIC DNA]</scope>
    <source>
        <strain evidence="3 4">CBS 763.97</strain>
    </source>
</reference>
<proteinExistence type="predicted"/>
<dbReference type="Proteomes" id="UP000326268">
    <property type="component" value="Unassembled WGS sequence"/>
</dbReference>
<keyword evidence="4" id="KW-1185">Reference proteome</keyword>
<dbReference type="EMBL" id="ML737798">
    <property type="protein sequence ID" value="KAE8359948.1"/>
    <property type="molecule type" value="Genomic_DNA"/>
</dbReference>
<name>A0A5N6ZRC9_9EURO</name>
<feature type="region of interest" description="Disordered" evidence="1">
    <location>
        <begin position="89"/>
        <end position="155"/>
    </location>
</feature>
<evidence type="ECO:0000313" key="4">
    <source>
        <dbReference type="Proteomes" id="UP000326268"/>
    </source>
</evidence>
<dbReference type="OrthoDB" id="5416097at2759"/>
<evidence type="ECO:0000256" key="1">
    <source>
        <dbReference type="SAM" id="MobiDB-lite"/>
    </source>
</evidence>